<evidence type="ECO:0000256" key="1">
    <source>
        <dbReference type="SAM" id="Phobius"/>
    </source>
</evidence>
<keyword evidence="3" id="KW-1185">Reference proteome</keyword>
<dbReference type="KEGG" id="cthd:CDO33_05730"/>
<keyword evidence="1" id="KW-1133">Transmembrane helix</keyword>
<protein>
    <submittedName>
        <fullName evidence="2">Uncharacterized protein</fullName>
    </submittedName>
</protein>
<feature type="transmembrane region" description="Helical" evidence="1">
    <location>
        <begin position="104"/>
        <end position="125"/>
    </location>
</feature>
<feature type="transmembrane region" description="Helical" evidence="1">
    <location>
        <begin position="47"/>
        <end position="74"/>
    </location>
</feature>
<evidence type="ECO:0000313" key="2">
    <source>
        <dbReference type="EMBL" id="PNU01058.1"/>
    </source>
</evidence>
<reference evidence="2 3" key="1">
    <citation type="submission" date="2017-06" db="EMBL/GenBank/DDBJ databases">
        <title>Investigating the central metabolism of Clostridium thermosuccinogenes.</title>
        <authorList>
            <person name="Koendjbiharie J.G."/>
            <person name="van Kranenburg R."/>
        </authorList>
    </citation>
    <scope>NUCLEOTIDE SEQUENCE [LARGE SCALE GENOMIC DNA]</scope>
    <source>
        <strain evidence="2 3">DSM 5806</strain>
    </source>
</reference>
<dbReference type="RefSeq" id="WP_103080186.1">
    <property type="nucleotide sequence ID" value="NZ_CP021850.1"/>
</dbReference>
<dbReference type="Proteomes" id="UP000236151">
    <property type="component" value="Unassembled WGS sequence"/>
</dbReference>
<dbReference type="AlphaFoldDB" id="A0A2K2FQJ9"/>
<keyword evidence="1" id="KW-0472">Membrane</keyword>
<organism evidence="2 3">
    <name type="scientific">Clostridium thermosuccinogenes</name>
    <dbReference type="NCBI Taxonomy" id="84032"/>
    <lineage>
        <taxon>Bacteria</taxon>
        <taxon>Bacillati</taxon>
        <taxon>Bacillota</taxon>
        <taxon>Clostridia</taxon>
        <taxon>Eubacteriales</taxon>
        <taxon>Clostridiaceae</taxon>
        <taxon>Clostridium</taxon>
    </lineage>
</organism>
<comment type="caution">
    <text evidence="2">The sequence shown here is derived from an EMBL/GenBank/DDBJ whole genome shotgun (WGS) entry which is preliminary data.</text>
</comment>
<evidence type="ECO:0000313" key="3">
    <source>
        <dbReference type="Proteomes" id="UP000236151"/>
    </source>
</evidence>
<keyword evidence="1" id="KW-0812">Transmembrane</keyword>
<accession>A0A2K2FQJ9</accession>
<proteinExistence type="predicted"/>
<feature type="transmembrane region" description="Helical" evidence="1">
    <location>
        <begin position="137"/>
        <end position="163"/>
    </location>
</feature>
<sequence>METGNNVSNSKKVTLSGLLLALVVITLFLATVSPVNEMSLYALSSFFVSVVIIELGIKAGWAFYAASCLLSLIIPNKVALIPYIVFFGLYGIVKFYIEKLSKLALEYILKLIFFNIFVAVTVLYLNQLIPEGFQRYSMWALIVAAELVFVIYDYAYTLFIQYYRHRIRNRLRM</sequence>
<feature type="transmembrane region" description="Helical" evidence="1">
    <location>
        <begin position="80"/>
        <end position="97"/>
    </location>
</feature>
<dbReference type="OrthoDB" id="1708005at2"/>
<name>A0A2K2FQJ9_9CLOT</name>
<gene>
    <name evidence="2" type="ORF">CDQ84_02705</name>
</gene>
<dbReference type="EMBL" id="NIOJ01000004">
    <property type="protein sequence ID" value="PNU01058.1"/>
    <property type="molecule type" value="Genomic_DNA"/>
</dbReference>
<feature type="transmembrane region" description="Helical" evidence="1">
    <location>
        <begin position="15"/>
        <end position="35"/>
    </location>
</feature>